<feature type="transmembrane region" description="Helical" evidence="1">
    <location>
        <begin position="73"/>
        <end position="96"/>
    </location>
</feature>
<dbReference type="EMBL" id="ADKM02000062">
    <property type="protein sequence ID" value="EGC03659.1"/>
    <property type="molecule type" value="Genomic_DNA"/>
</dbReference>
<keyword evidence="1" id="KW-0472">Membrane</keyword>
<comment type="caution">
    <text evidence="2">The sequence shown here is derived from an EMBL/GenBank/DDBJ whole genome shotgun (WGS) entry which is preliminary data.</text>
</comment>
<sequence length="175" mass="19765">MEKEKQKCDLTLAASYAAEFAVCGFVGWLYEIAVMYAMYRHYEPRGFLHLPILPIYGFFGLILLFVFRKRNNAVLVFLVSMAVTTAGELAASYIIEAALGRKLWSYHMWRFNFQGRIALYSSLMFGGLSLLLVKAVHPLMRLLYRKLPKITAAVGCICAAAIAGDFVYTLISQKK</sequence>
<dbReference type="Proteomes" id="UP000004259">
    <property type="component" value="Unassembled WGS sequence"/>
</dbReference>
<feature type="transmembrane region" description="Helical" evidence="1">
    <location>
        <begin position="117"/>
        <end position="137"/>
    </location>
</feature>
<dbReference type="eggNOG" id="COG4905">
    <property type="taxonomic scope" value="Bacteria"/>
</dbReference>
<accession>E9SAK7</accession>
<proteinExistence type="predicted"/>
<dbReference type="Pfam" id="PF06541">
    <property type="entry name" value="ABC_trans_CmpB"/>
    <property type="match status" value="1"/>
</dbReference>
<evidence type="ECO:0000313" key="2">
    <source>
        <dbReference type="EMBL" id="EGC03659.1"/>
    </source>
</evidence>
<reference evidence="2 3" key="1">
    <citation type="submission" date="2011-02" db="EMBL/GenBank/DDBJ databases">
        <authorList>
            <person name="Nelson K.E."/>
            <person name="Sutton G."/>
            <person name="Torralba M."/>
            <person name="Durkin S."/>
            <person name="Harkins D."/>
            <person name="Montgomery R."/>
            <person name="Ziemer C."/>
            <person name="Klaassens E."/>
            <person name="Ocuiv P."/>
            <person name="Morrison M."/>
        </authorList>
    </citation>
    <scope>NUCLEOTIDE SEQUENCE [LARGE SCALE GENOMIC DNA]</scope>
    <source>
        <strain evidence="2 3">8</strain>
    </source>
</reference>
<dbReference type="AlphaFoldDB" id="E9SAK7"/>
<gene>
    <name evidence="2" type="ORF">CUS_7969</name>
</gene>
<dbReference type="OrthoDB" id="9789229at2"/>
<feature type="transmembrane region" description="Helical" evidence="1">
    <location>
        <begin position="46"/>
        <end position="67"/>
    </location>
</feature>
<protein>
    <submittedName>
        <fullName evidence="2">Uncharacterized protein</fullName>
    </submittedName>
</protein>
<feature type="transmembrane region" description="Helical" evidence="1">
    <location>
        <begin position="16"/>
        <end position="39"/>
    </location>
</feature>
<name>E9SAK7_RUMAL</name>
<dbReference type="RefSeq" id="WP_002848493.1">
    <property type="nucleotide sequence ID" value="NZ_ADKM02000062.1"/>
</dbReference>
<keyword evidence="1" id="KW-1133">Transmembrane helix</keyword>
<dbReference type="InterPro" id="IPR010540">
    <property type="entry name" value="CmpB_TMEM229"/>
</dbReference>
<feature type="transmembrane region" description="Helical" evidence="1">
    <location>
        <begin position="149"/>
        <end position="171"/>
    </location>
</feature>
<evidence type="ECO:0000313" key="3">
    <source>
        <dbReference type="Proteomes" id="UP000004259"/>
    </source>
</evidence>
<organism evidence="2 3">
    <name type="scientific">Ruminococcus albus 8</name>
    <dbReference type="NCBI Taxonomy" id="246199"/>
    <lineage>
        <taxon>Bacteria</taxon>
        <taxon>Bacillati</taxon>
        <taxon>Bacillota</taxon>
        <taxon>Clostridia</taxon>
        <taxon>Eubacteriales</taxon>
        <taxon>Oscillospiraceae</taxon>
        <taxon>Ruminococcus</taxon>
    </lineage>
</organism>
<dbReference type="STRING" id="246199.CUS_7969"/>
<keyword evidence="1" id="KW-0812">Transmembrane</keyword>
<keyword evidence="3" id="KW-1185">Reference proteome</keyword>
<evidence type="ECO:0000256" key="1">
    <source>
        <dbReference type="SAM" id="Phobius"/>
    </source>
</evidence>